<evidence type="ECO:0008006" key="3">
    <source>
        <dbReference type="Google" id="ProtNLM"/>
    </source>
</evidence>
<proteinExistence type="predicted"/>
<protein>
    <recommendedName>
        <fullName evidence="3">Thioredoxin family protein</fullName>
    </recommendedName>
</protein>
<dbReference type="Pfam" id="PF14595">
    <property type="entry name" value="Thioredoxin_9"/>
    <property type="match status" value="1"/>
</dbReference>
<dbReference type="InterPro" id="IPR036249">
    <property type="entry name" value="Thioredoxin-like_sf"/>
</dbReference>
<dbReference type="EMBL" id="NIPO01000001">
    <property type="protein sequence ID" value="PJR03221.1"/>
    <property type="molecule type" value="Genomic_DNA"/>
</dbReference>
<dbReference type="RefSeq" id="WP_100676790.1">
    <property type="nucleotide sequence ID" value="NZ_NIPO01000001.1"/>
</dbReference>
<dbReference type="AlphaFoldDB" id="A0A2M9R2Y6"/>
<dbReference type="SUPFAM" id="SSF52833">
    <property type="entry name" value="Thioredoxin-like"/>
    <property type="match status" value="1"/>
</dbReference>
<dbReference type="OrthoDB" id="6120799at2"/>
<name>A0A2M9R2Y6_9FLAO</name>
<evidence type="ECO:0000313" key="1">
    <source>
        <dbReference type="EMBL" id="PJR03221.1"/>
    </source>
</evidence>
<dbReference type="CDD" id="cd02947">
    <property type="entry name" value="TRX_family"/>
    <property type="match status" value="1"/>
</dbReference>
<gene>
    <name evidence="1" type="ORF">CDL10_00930</name>
</gene>
<organism evidence="1 2">
    <name type="scientific">Avrilella dinanensis</name>
    <dbReference type="NCBI Taxonomy" id="2008672"/>
    <lineage>
        <taxon>Bacteria</taxon>
        <taxon>Pseudomonadati</taxon>
        <taxon>Bacteroidota</taxon>
        <taxon>Flavobacteriia</taxon>
        <taxon>Flavobacteriales</taxon>
        <taxon>Flavobacteriaceae</taxon>
        <taxon>Avrilella</taxon>
    </lineage>
</organism>
<sequence>MKTIYQTAWENSMSYNDYLRLIDEMIAQNRSTGHEQNDMLTDFTKLNRTRMNRLDKTQKLFPEVTEAVKKVSEKQIWLILTESWCGDAAQNIPVLKKIADENPLIDFRLVLRDDNDDLMQKYLTNGGRSIPKLIAVSEGMEKELFVWGPRPQEAIELIHGLKEQYGGITDEVKTALQVWYNKDKGVSVQKEMIELLSRL</sequence>
<keyword evidence="2" id="KW-1185">Reference proteome</keyword>
<dbReference type="Proteomes" id="UP000231960">
    <property type="component" value="Unassembled WGS sequence"/>
</dbReference>
<dbReference type="Gene3D" id="3.40.30.10">
    <property type="entry name" value="Glutaredoxin"/>
    <property type="match status" value="1"/>
</dbReference>
<reference evidence="1 2" key="1">
    <citation type="submission" date="2017-06" db="EMBL/GenBank/DDBJ databases">
        <title>Description of Avrilella dinanensis gen. nov. sp. nov.</title>
        <authorList>
            <person name="Leyer C."/>
            <person name="Sassi M."/>
            <person name="Minet J."/>
            <person name="Kayal S."/>
            <person name="Cattoir V."/>
        </authorList>
    </citation>
    <scope>NUCLEOTIDE SEQUENCE [LARGE SCALE GENOMIC DNA]</scope>
    <source>
        <strain evidence="1 2">UR159</strain>
    </source>
</reference>
<accession>A0A2M9R2Y6</accession>
<evidence type="ECO:0000313" key="2">
    <source>
        <dbReference type="Proteomes" id="UP000231960"/>
    </source>
</evidence>
<comment type="caution">
    <text evidence="1">The sequence shown here is derived from an EMBL/GenBank/DDBJ whole genome shotgun (WGS) entry which is preliminary data.</text>
</comment>